<comment type="caution">
    <text evidence="5">The sequence shown here is derived from an EMBL/GenBank/DDBJ whole genome shotgun (WGS) entry which is preliminary data.</text>
</comment>
<accession>A0A4R8DT80</accession>
<feature type="domain" description="HTH araC/xylS-type" evidence="4">
    <location>
        <begin position="185"/>
        <end position="283"/>
    </location>
</feature>
<sequence length="292" mass="34397">MRPRYIKMSNDAAHSFSVRQDREPYINNYWHYHPEIELIHFQDGHGMQFIGDSVRPFSPGDVILVGSQLPHYWRFDERYFDKDAHADVRVAHFCDNFWGAHFLDLPENRPLKHILEQAKRGLQVLGPERDAVAYLLQKMVYGDGAKRIIYLIEALTLIADSHQTQVLSSVGFRQDIYSTEDERLKAIYAYTMEHFKRKIPLEEIAEVACISPHSFCRYFKSSTRKTYSQFLMEVKVGHACRLLIENRQSIKQLCFESGFNNFTSFHKYFKRITGKSPLHYQREYVAKQPEYA</sequence>
<gene>
    <name evidence="5" type="ORF">EDB95_2139</name>
</gene>
<keyword evidence="2" id="KW-0238">DNA-binding</keyword>
<dbReference type="GO" id="GO:0003700">
    <property type="term" value="F:DNA-binding transcription factor activity"/>
    <property type="evidence" value="ECO:0007669"/>
    <property type="project" value="InterPro"/>
</dbReference>
<dbReference type="Proteomes" id="UP000294498">
    <property type="component" value="Unassembled WGS sequence"/>
</dbReference>
<reference evidence="5 6" key="1">
    <citation type="submission" date="2019-03" db="EMBL/GenBank/DDBJ databases">
        <title>Genomic Encyclopedia of Type Strains, Phase IV (KMG-IV): sequencing the most valuable type-strain genomes for metagenomic binning, comparative biology and taxonomic classification.</title>
        <authorList>
            <person name="Goeker M."/>
        </authorList>
    </citation>
    <scope>NUCLEOTIDE SEQUENCE [LARGE SCALE GENOMIC DNA]</scope>
    <source>
        <strain evidence="5 6">DSM 100059</strain>
    </source>
</reference>
<keyword evidence="6" id="KW-1185">Reference proteome</keyword>
<dbReference type="InterPro" id="IPR018060">
    <property type="entry name" value="HTH_AraC"/>
</dbReference>
<dbReference type="PANTHER" id="PTHR43280:SF27">
    <property type="entry name" value="TRANSCRIPTIONAL REGULATOR MTLR"/>
    <property type="match status" value="1"/>
</dbReference>
<dbReference type="RefSeq" id="WP_133993379.1">
    <property type="nucleotide sequence ID" value="NZ_SODV01000001.1"/>
</dbReference>
<keyword evidence="3" id="KW-0804">Transcription</keyword>
<dbReference type="SMART" id="SM00342">
    <property type="entry name" value="HTH_ARAC"/>
    <property type="match status" value="1"/>
</dbReference>
<evidence type="ECO:0000313" key="5">
    <source>
        <dbReference type="EMBL" id="TDX01108.1"/>
    </source>
</evidence>
<evidence type="ECO:0000259" key="4">
    <source>
        <dbReference type="PROSITE" id="PS01124"/>
    </source>
</evidence>
<dbReference type="SUPFAM" id="SSF46689">
    <property type="entry name" value="Homeodomain-like"/>
    <property type="match status" value="2"/>
</dbReference>
<dbReference type="InterPro" id="IPR014710">
    <property type="entry name" value="RmlC-like_jellyroll"/>
</dbReference>
<evidence type="ECO:0000256" key="1">
    <source>
        <dbReference type="ARBA" id="ARBA00023015"/>
    </source>
</evidence>
<evidence type="ECO:0000256" key="3">
    <source>
        <dbReference type="ARBA" id="ARBA00023163"/>
    </source>
</evidence>
<dbReference type="InterPro" id="IPR009057">
    <property type="entry name" value="Homeodomain-like_sf"/>
</dbReference>
<dbReference type="InterPro" id="IPR018062">
    <property type="entry name" value="HTH_AraC-typ_CS"/>
</dbReference>
<protein>
    <submittedName>
        <fullName evidence="5">Helix-turn-helix protein</fullName>
    </submittedName>
</protein>
<dbReference type="Gene3D" id="1.10.10.60">
    <property type="entry name" value="Homeodomain-like"/>
    <property type="match status" value="2"/>
</dbReference>
<dbReference type="EMBL" id="SODV01000001">
    <property type="protein sequence ID" value="TDX01108.1"/>
    <property type="molecule type" value="Genomic_DNA"/>
</dbReference>
<dbReference type="PANTHER" id="PTHR43280">
    <property type="entry name" value="ARAC-FAMILY TRANSCRIPTIONAL REGULATOR"/>
    <property type="match status" value="1"/>
</dbReference>
<dbReference type="PROSITE" id="PS00041">
    <property type="entry name" value="HTH_ARAC_FAMILY_1"/>
    <property type="match status" value="1"/>
</dbReference>
<organism evidence="5 6">
    <name type="scientific">Dinghuibacter silviterrae</name>
    <dbReference type="NCBI Taxonomy" id="1539049"/>
    <lineage>
        <taxon>Bacteria</taxon>
        <taxon>Pseudomonadati</taxon>
        <taxon>Bacteroidota</taxon>
        <taxon>Chitinophagia</taxon>
        <taxon>Chitinophagales</taxon>
        <taxon>Chitinophagaceae</taxon>
        <taxon>Dinghuibacter</taxon>
    </lineage>
</organism>
<dbReference type="GO" id="GO:0043565">
    <property type="term" value="F:sequence-specific DNA binding"/>
    <property type="evidence" value="ECO:0007669"/>
    <property type="project" value="InterPro"/>
</dbReference>
<dbReference type="PROSITE" id="PS01124">
    <property type="entry name" value="HTH_ARAC_FAMILY_2"/>
    <property type="match status" value="1"/>
</dbReference>
<name>A0A4R8DT80_9BACT</name>
<keyword evidence="1" id="KW-0805">Transcription regulation</keyword>
<dbReference type="OrthoDB" id="745435at2"/>
<proteinExistence type="predicted"/>
<dbReference type="AlphaFoldDB" id="A0A4R8DT80"/>
<dbReference type="Pfam" id="PF12833">
    <property type="entry name" value="HTH_18"/>
    <property type="match status" value="1"/>
</dbReference>
<evidence type="ECO:0000256" key="2">
    <source>
        <dbReference type="ARBA" id="ARBA00023125"/>
    </source>
</evidence>
<dbReference type="InterPro" id="IPR011051">
    <property type="entry name" value="RmlC_Cupin_sf"/>
</dbReference>
<dbReference type="SUPFAM" id="SSF51182">
    <property type="entry name" value="RmlC-like cupins"/>
    <property type="match status" value="1"/>
</dbReference>
<dbReference type="Gene3D" id="2.60.120.10">
    <property type="entry name" value="Jelly Rolls"/>
    <property type="match status" value="1"/>
</dbReference>
<evidence type="ECO:0000313" key="6">
    <source>
        <dbReference type="Proteomes" id="UP000294498"/>
    </source>
</evidence>